<evidence type="ECO:0000256" key="8">
    <source>
        <dbReference type="SAM" id="Phobius"/>
    </source>
</evidence>
<dbReference type="EMBL" id="AYCK01006075">
    <property type="status" value="NOT_ANNOTATED_CDS"/>
    <property type="molecule type" value="Genomic_DNA"/>
</dbReference>
<dbReference type="GO" id="GO:0008889">
    <property type="term" value="F:glycerophosphodiester phosphodiesterase activity"/>
    <property type="evidence" value="ECO:0007669"/>
    <property type="project" value="TreeGrafter"/>
</dbReference>
<keyword evidence="6 8" id="KW-0472">Membrane</keyword>
<dbReference type="PANTHER" id="PTHR23344">
    <property type="entry name" value="GLYCEROPHOSPHORYL DIESTER PHOSPHODIESTERASE"/>
    <property type="match status" value="1"/>
</dbReference>
<keyword evidence="5 8" id="KW-1133">Transmembrane helix</keyword>
<reference evidence="10" key="2">
    <citation type="submission" date="2025-08" db="UniProtKB">
        <authorList>
            <consortium name="Ensembl"/>
        </authorList>
    </citation>
    <scope>IDENTIFICATION</scope>
</reference>
<dbReference type="Ensembl" id="ENSPFOT00000011331.2">
    <property type="protein sequence ID" value="ENSPFOP00000011315.2"/>
    <property type="gene ID" value="ENSPFOG00000010756.2"/>
</dbReference>
<accession>A0A087XZW2</accession>
<keyword evidence="3 8" id="KW-0812">Transmembrane</keyword>
<feature type="transmembrane region" description="Helical" evidence="8">
    <location>
        <begin position="485"/>
        <end position="503"/>
    </location>
</feature>
<evidence type="ECO:0000256" key="3">
    <source>
        <dbReference type="ARBA" id="ARBA00022692"/>
    </source>
</evidence>
<protein>
    <submittedName>
        <fullName evidence="10">Glycerophosphodiester phosphodiesterase domain containing 2</fullName>
    </submittedName>
</protein>
<evidence type="ECO:0000256" key="2">
    <source>
        <dbReference type="ARBA" id="ARBA00007277"/>
    </source>
</evidence>
<dbReference type="OMA" id="DPPGCCS"/>
<evidence type="ECO:0000256" key="6">
    <source>
        <dbReference type="ARBA" id="ARBA00023136"/>
    </source>
</evidence>
<evidence type="ECO:0000256" key="5">
    <source>
        <dbReference type="ARBA" id="ARBA00022989"/>
    </source>
</evidence>
<reference evidence="10" key="3">
    <citation type="submission" date="2025-09" db="UniProtKB">
        <authorList>
            <consortium name="Ensembl"/>
        </authorList>
    </citation>
    <scope>IDENTIFICATION</scope>
</reference>
<dbReference type="GeneTree" id="ENSGT00940000159625"/>
<dbReference type="GeneID" id="103140130"/>
<dbReference type="AlphaFoldDB" id="A0A087XZW2"/>
<feature type="domain" description="GP-PDE" evidence="9">
    <location>
        <begin position="217"/>
        <end position="471"/>
    </location>
</feature>
<dbReference type="KEGG" id="pfor:103140130"/>
<name>A0A087XZW2_POEFO</name>
<dbReference type="PANTHER" id="PTHR23344:SF1">
    <property type="entry name" value="GLYCEROPHOSPHOINOSITOL INOSITOLPHOSPHODIESTERASE GDPD2"/>
    <property type="match status" value="1"/>
</dbReference>
<organism evidence="10 11">
    <name type="scientific">Poecilia formosa</name>
    <name type="common">Amazon molly</name>
    <name type="synonym">Limia formosa</name>
    <dbReference type="NCBI Taxonomy" id="48698"/>
    <lineage>
        <taxon>Eukaryota</taxon>
        <taxon>Metazoa</taxon>
        <taxon>Chordata</taxon>
        <taxon>Craniata</taxon>
        <taxon>Vertebrata</taxon>
        <taxon>Euteleostomi</taxon>
        <taxon>Actinopterygii</taxon>
        <taxon>Neopterygii</taxon>
        <taxon>Teleostei</taxon>
        <taxon>Neoteleostei</taxon>
        <taxon>Acanthomorphata</taxon>
        <taxon>Ovalentaria</taxon>
        <taxon>Atherinomorphae</taxon>
        <taxon>Cyprinodontiformes</taxon>
        <taxon>Poeciliidae</taxon>
        <taxon>Poeciliinae</taxon>
        <taxon>Poecilia</taxon>
    </lineage>
</organism>
<comment type="similarity">
    <text evidence="2">Belongs to the glycerophosphoryl diester phosphodiesterase family.</text>
</comment>
<keyword evidence="11" id="KW-1185">Reference proteome</keyword>
<dbReference type="EMBL" id="AYCK01006074">
    <property type="status" value="NOT_ANNOTATED_CDS"/>
    <property type="molecule type" value="Genomic_DNA"/>
</dbReference>
<dbReference type="PROSITE" id="PS51704">
    <property type="entry name" value="GP_PDE"/>
    <property type="match status" value="1"/>
</dbReference>
<dbReference type="Pfam" id="PF03009">
    <property type="entry name" value="GDPD"/>
    <property type="match status" value="1"/>
</dbReference>
<dbReference type="eggNOG" id="KOG2258">
    <property type="taxonomic scope" value="Eukaryota"/>
</dbReference>
<evidence type="ECO:0000313" key="11">
    <source>
        <dbReference type="Proteomes" id="UP000028760"/>
    </source>
</evidence>
<keyword evidence="4" id="KW-0378">Hydrolase</keyword>
<proteinExistence type="inferred from homology"/>
<feature type="transmembrane region" description="Helical" evidence="8">
    <location>
        <begin position="31"/>
        <end position="55"/>
    </location>
</feature>
<dbReference type="InterPro" id="IPR017946">
    <property type="entry name" value="PLC-like_Pdiesterase_TIM-brl"/>
</dbReference>
<dbReference type="InterPro" id="IPR030395">
    <property type="entry name" value="GP_PDE_dom"/>
</dbReference>
<dbReference type="GO" id="GO:0005886">
    <property type="term" value="C:plasma membrane"/>
    <property type="evidence" value="ECO:0007669"/>
    <property type="project" value="TreeGrafter"/>
</dbReference>
<keyword evidence="7" id="KW-0325">Glycoprotein</keyword>
<feature type="transmembrane region" description="Helical" evidence="8">
    <location>
        <begin position="75"/>
        <end position="99"/>
    </location>
</feature>
<evidence type="ECO:0000256" key="1">
    <source>
        <dbReference type="ARBA" id="ARBA00004141"/>
    </source>
</evidence>
<dbReference type="SUPFAM" id="SSF51695">
    <property type="entry name" value="PLC-like phosphodiesterases"/>
    <property type="match status" value="1"/>
</dbReference>
<dbReference type="RefSeq" id="XP_007555163.1">
    <property type="nucleotide sequence ID" value="XM_007555101.2"/>
</dbReference>
<feature type="transmembrane region" description="Helical" evidence="8">
    <location>
        <begin position="111"/>
        <end position="132"/>
    </location>
</feature>
<evidence type="ECO:0000256" key="7">
    <source>
        <dbReference type="ARBA" id="ARBA00023180"/>
    </source>
</evidence>
<comment type="subcellular location">
    <subcellularLocation>
        <location evidence="1">Membrane</location>
        <topology evidence="1">Multi-pass membrane protein</topology>
    </subcellularLocation>
</comment>
<dbReference type="Proteomes" id="UP000028760">
    <property type="component" value="Unassembled WGS sequence"/>
</dbReference>
<evidence type="ECO:0000259" key="9">
    <source>
        <dbReference type="PROSITE" id="PS51704"/>
    </source>
</evidence>
<sequence length="535" mass="62131">MALGRCCRGFSRAFFSCCREKQRDNESKRSTCWCVMVTVMALISVCWLYIWLVIFNDRDDFNTLLFSLLHKHMNYFMVAMIIFALFASYCLLLLLFALVQVVLRENLDLHWIHKALICVGVVLIVAMIVVMTLKQPEEWHIVPLSLQYTAPFLQFGAVGALTLLSWLVFRTFNQVQEKSKFLIAASFLILSAFIYLSPLLIHSPCLIDIKELNLTKPDLWGHRGAPMLAPENTMMSFERSVTECNVKVFETDVQLSKDRIPFLMHDHEGEFLKRTTNVTQKISYGNEVDMSTLKSLNAGKWFIENDPFQTVHLLNKSQRKTAETQTIPELKDLLDLAKRHNISIIFDLYRPENCSKTNDTEDTVKEILDSGINHELIYWLPPQNREYVMKTSNFIQVYTNINETEEMSAQNGTHLNVKYSDLPADEIRNLRKDGFKVNMYVVNERWMFSLLWCAGVSSVTTNNCQVFSKMEQPDWTMAPSVYRTLWISVDAASILIMIAVFVYQRKTKRSHHREGRINTFDGLELLLYFNRHQKT</sequence>
<dbReference type="Gene3D" id="3.20.20.190">
    <property type="entry name" value="Phosphatidylinositol (PI) phosphodiesterase"/>
    <property type="match status" value="1"/>
</dbReference>
<feature type="transmembrane region" description="Helical" evidence="8">
    <location>
        <begin position="152"/>
        <end position="169"/>
    </location>
</feature>
<evidence type="ECO:0000256" key="4">
    <source>
        <dbReference type="ARBA" id="ARBA00022801"/>
    </source>
</evidence>
<dbReference type="CTD" id="54857"/>
<dbReference type="STRING" id="48698.ENSPFOP00000011315"/>
<dbReference type="GO" id="GO:0006629">
    <property type="term" value="P:lipid metabolic process"/>
    <property type="evidence" value="ECO:0007669"/>
    <property type="project" value="InterPro"/>
</dbReference>
<reference evidence="11" key="1">
    <citation type="submission" date="2013-10" db="EMBL/GenBank/DDBJ databases">
        <authorList>
            <person name="Schartl M."/>
            <person name="Warren W."/>
        </authorList>
    </citation>
    <scope>NUCLEOTIDE SEQUENCE [LARGE SCALE GENOMIC DNA]</scope>
    <source>
        <strain evidence="11">female</strain>
    </source>
</reference>
<feature type="transmembrane region" description="Helical" evidence="8">
    <location>
        <begin position="181"/>
        <end position="201"/>
    </location>
</feature>
<evidence type="ECO:0000313" key="10">
    <source>
        <dbReference type="Ensembl" id="ENSPFOP00000011315.2"/>
    </source>
</evidence>